<gene>
    <name evidence="1" type="ORF">OJ16_08765</name>
</gene>
<dbReference type="RefSeq" id="WP_040989490.1">
    <property type="nucleotide sequence ID" value="NZ_JBFRUC010000025.1"/>
</dbReference>
<evidence type="ECO:0000313" key="1">
    <source>
        <dbReference type="EMBL" id="KII79326.1"/>
    </source>
</evidence>
<name>A0A0C2P6W2_9VIBR</name>
<dbReference type="STRING" id="1461322.OJ16_08765"/>
<accession>A0A0C2P6W2</accession>
<accession>A0A0C2NIG7</accession>
<sequence length="239" mass="27875">MAVSVLFRVWRRPFLVLCCAFFIVACESMPKPMRNLGKTDVDFVMDVHVKEQKELLMELTRKMYVRNPDQLKKLDDMTIEDRMLQMFGRHDDIELPSLVFEELGGKTGIEAILLSFDESFQGDRVFAAMVGLTEMLRRSYNHQQEFFILDSLDEQALYNSARNIEVFVWRLYQRKNSQDELFLLTNHVTDGEFDTSFDRIFAKMTMIQDMMALIVADKTNRSITKVAQGVAQFVFLPIP</sequence>
<dbReference type="AlphaFoldDB" id="A0A0C2P6W2"/>
<dbReference type="EMBL" id="JTKH01000009">
    <property type="protein sequence ID" value="KII79326.1"/>
    <property type="molecule type" value="Genomic_DNA"/>
</dbReference>
<protein>
    <submittedName>
        <fullName evidence="1">Uncharacterized protein</fullName>
    </submittedName>
</protein>
<reference evidence="1 2" key="1">
    <citation type="submission" date="2014-11" db="EMBL/GenBank/DDBJ databases">
        <title>Draft Genome Sequence of Vibrio piscirenalis strains CECT 8603T and CECT 8604, two marine Gammaproteobacterium isolated from cultured gilthead sea bream (Sparus aurata).</title>
        <authorList>
            <person name="Arahal D.R."/>
            <person name="Rodrigo-Torres L."/>
            <person name="Lucena T."/>
            <person name="Pujalte M.J."/>
        </authorList>
    </citation>
    <scope>NUCLEOTIDE SEQUENCE [LARGE SCALE GENOMIC DNA]</scope>
    <source>
        <strain evidence="1 2">DCR 1-4-2</strain>
    </source>
</reference>
<comment type="caution">
    <text evidence="1">The sequence shown here is derived from an EMBL/GenBank/DDBJ whole genome shotgun (WGS) entry which is preliminary data.</text>
</comment>
<evidence type="ECO:0000313" key="2">
    <source>
        <dbReference type="Proteomes" id="UP000031672"/>
    </source>
</evidence>
<dbReference type="Proteomes" id="UP000031672">
    <property type="component" value="Unassembled WGS sequence"/>
</dbReference>
<organism evidence="1 2">
    <name type="scientific">Vibrio renipiscarius</name>
    <dbReference type="NCBI Taxonomy" id="1461322"/>
    <lineage>
        <taxon>Bacteria</taxon>
        <taxon>Pseudomonadati</taxon>
        <taxon>Pseudomonadota</taxon>
        <taxon>Gammaproteobacteria</taxon>
        <taxon>Vibrionales</taxon>
        <taxon>Vibrionaceae</taxon>
        <taxon>Vibrio</taxon>
    </lineage>
</organism>
<proteinExistence type="predicted"/>
<keyword evidence="2" id="KW-1185">Reference proteome</keyword>
<dbReference type="OrthoDB" id="5866325at2"/>